<protein>
    <submittedName>
        <fullName evidence="2">Uncharacterized protein</fullName>
    </submittedName>
</protein>
<dbReference type="EMBL" id="CP001616">
    <property type="protein sequence ID" value="ACQ94642.1"/>
    <property type="molecule type" value="Genomic_DNA"/>
</dbReference>
<proteinExistence type="predicted"/>
<dbReference type="PANTHER" id="PTHR34351">
    <property type="entry name" value="SLR1927 PROTEIN-RELATED"/>
    <property type="match status" value="1"/>
</dbReference>
<keyword evidence="1" id="KW-0812">Transmembrane</keyword>
<dbReference type="OrthoDB" id="5298497at2"/>
<dbReference type="Proteomes" id="UP000009073">
    <property type="component" value="Chromosome"/>
</dbReference>
<keyword evidence="1" id="KW-1133">Transmembrane helix</keyword>
<dbReference type="PANTHER" id="PTHR34351:SF1">
    <property type="entry name" value="SLR1927 PROTEIN"/>
    <property type="match status" value="1"/>
</dbReference>
<evidence type="ECO:0000313" key="2">
    <source>
        <dbReference type="EMBL" id="ACQ94642.1"/>
    </source>
</evidence>
<keyword evidence="3" id="KW-1185">Reference proteome</keyword>
<organism evidence="2 3">
    <name type="scientific">Tolumonas auensis (strain DSM 9187 / NBRC 110442 / TA 4)</name>
    <dbReference type="NCBI Taxonomy" id="595494"/>
    <lineage>
        <taxon>Bacteria</taxon>
        <taxon>Pseudomonadati</taxon>
        <taxon>Pseudomonadota</taxon>
        <taxon>Gammaproteobacteria</taxon>
        <taxon>Aeromonadales</taxon>
        <taxon>Aeromonadaceae</taxon>
        <taxon>Tolumonas</taxon>
    </lineage>
</organism>
<accession>C4LDN1</accession>
<name>C4LDN1_TOLAT</name>
<keyword evidence="1" id="KW-0472">Membrane</keyword>
<gene>
    <name evidence="2" type="ordered locus">Tola_3053</name>
</gene>
<feature type="transmembrane region" description="Helical" evidence="1">
    <location>
        <begin position="36"/>
        <end position="58"/>
    </location>
</feature>
<dbReference type="eggNOG" id="COG1721">
    <property type="taxonomic scope" value="Bacteria"/>
</dbReference>
<dbReference type="HOGENOM" id="CLU_054568_0_0_6"/>
<dbReference type="STRING" id="595494.Tola_3053"/>
<reference evidence="2 3" key="2">
    <citation type="journal article" date="2011" name="Stand. Genomic Sci.">
        <title>Complete genome sequence of Tolumonas auensis type strain (TA 4).</title>
        <authorList>
            <person name="Chertkov O."/>
            <person name="Copeland A."/>
            <person name="Lucas S."/>
            <person name="Lapidus A."/>
            <person name="Berry K.W."/>
            <person name="Detter J.C."/>
            <person name="Del Rio T.G."/>
            <person name="Hammon N."/>
            <person name="Dalin E."/>
            <person name="Tice H."/>
            <person name="Pitluck S."/>
            <person name="Richardson P."/>
            <person name="Bruce D."/>
            <person name="Goodwin L."/>
            <person name="Han C."/>
            <person name="Tapia R."/>
            <person name="Saunders E."/>
            <person name="Schmutz J."/>
            <person name="Brettin T."/>
            <person name="Larimer F."/>
            <person name="Land M."/>
            <person name="Hauser L."/>
            <person name="Spring S."/>
            <person name="Rohde M."/>
            <person name="Kyrpides N.C."/>
            <person name="Ivanova N."/>
            <person name="Goker M."/>
            <person name="Beller H.R."/>
            <person name="Klenk H.P."/>
            <person name="Woyke T."/>
        </authorList>
    </citation>
    <scope>NUCLEOTIDE SEQUENCE [LARGE SCALE GENOMIC DNA]</scope>
    <source>
        <strain evidence="3">DSM 9187 / TA4</strain>
    </source>
</reference>
<dbReference type="KEGG" id="tau:Tola_3053"/>
<sequence length="324" mass="36513">MNPLQKLRQRWQQRIADWLDRRIPPASQVRLDRHNLFIFPSRTGWIYLCLTAAIFLLGSNYENNLVLALAYLLFSLFVISIFHCHQNLNGLIAEAVTSPTGYAGQSLRFAVQLQTDRPRYDLQLSAAGGLGEHLPELQNREQAGVTFVTSQRGWLRPGRLRISSHWPLGLLECWSQLDLRQTGLVYPQPLLCDVQLQSDEQLSADSDATASPHQTAGMDEMQGVRPYRPGESLSQIAWKQVAQGRGMVSKEFMTPLPAQCWLELHKTSGTTLEERLSRLCYQVQTLEQQGVRYGLLLGQQSIPPGEGSMHQTACLTALALYENN</sequence>
<evidence type="ECO:0000313" key="3">
    <source>
        <dbReference type="Proteomes" id="UP000009073"/>
    </source>
</evidence>
<dbReference type="RefSeq" id="WP_015880091.1">
    <property type="nucleotide sequence ID" value="NC_012691.1"/>
</dbReference>
<reference evidence="3" key="1">
    <citation type="submission" date="2009-05" db="EMBL/GenBank/DDBJ databases">
        <title>Complete sequence of Tolumonas auensis DSM 9187.</title>
        <authorList>
            <consortium name="US DOE Joint Genome Institute"/>
            <person name="Lucas S."/>
            <person name="Copeland A."/>
            <person name="Lapidus A."/>
            <person name="Glavina del Rio T."/>
            <person name="Tice H."/>
            <person name="Bruce D."/>
            <person name="Goodwin L."/>
            <person name="Pitluck S."/>
            <person name="Chertkov O."/>
            <person name="Brettin T."/>
            <person name="Detter J.C."/>
            <person name="Han C."/>
            <person name="Larimer F."/>
            <person name="Land M."/>
            <person name="Hauser L."/>
            <person name="Kyrpides N."/>
            <person name="Mikhailova N."/>
            <person name="Spring S."/>
            <person name="Beller H."/>
        </authorList>
    </citation>
    <scope>NUCLEOTIDE SEQUENCE [LARGE SCALE GENOMIC DNA]</scope>
    <source>
        <strain evidence="3">DSM 9187 / TA4</strain>
    </source>
</reference>
<feature type="transmembrane region" description="Helical" evidence="1">
    <location>
        <begin position="64"/>
        <end position="82"/>
    </location>
</feature>
<dbReference type="AlphaFoldDB" id="C4LDN1"/>
<evidence type="ECO:0000256" key="1">
    <source>
        <dbReference type="SAM" id="Phobius"/>
    </source>
</evidence>